<feature type="transmembrane region" description="Helical" evidence="1">
    <location>
        <begin position="64"/>
        <end position="86"/>
    </location>
</feature>
<dbReference type="EMBL" id="VOQF01000013">
    <property type="protein sequence ID" value="TXC86043.1"/>
    <property type="molecule type" value="Genomic_DNA"/>
</dbReference>
<reference evidence="2 3" key="1">
    <citation type="journal article" date="2005" name="Int. J. Syst. Evol. Microbiol.">
        <title>Bacillus litoralis sp. nov., isolated from a tidal flat of the Yellow Sea in Korea.</title>
        <authorList>
            <person name="Yoon J.H."/>
            <person name="Oh T.K."/>
        </authorList>
    </citation>
    <scope>NUCLEOTIDE SEQUENCE [LARGE SCALE GENOMIC DNA]</scope>
    <source>
        <strain evidence="2 3">SW-211</strain>
    </source>
</reference>
<feature type="transmembrane region" description="Helical" evidence="1">
    <location>
        <begin position="33"/>
        <end position="52"/>
    </location>
</feature>
<feature type="transmembrane region" description="Helical" evidence="1">
    <location>
        <begin position="129"/>
        <end position="149"/>
    </location>
</feature>
<dbReference type="Proteomes" id="UP000321363">
    <property type="component" value="Unassembled WGS sequence"/>
</dbReference>
<keyword evidence="1" id="KW-0472">Membrane</keyword>
<dbReference type="OrthoDB" id="2622010at2"/>
<dbReference type="RefSeq" id="WP_146950134.1">
    <property type="nucleotide sequence ID" value="NZ_VOQF01000013.1"/>
</dbReference>
<organism evidence="2 3">
    <name type="scientific">Metabacillus litoralis</name>
    <dbReference type="NCBI Taxonomy" id="152268"/>
    <lineage>
        <taxon>Bacteria</taxon>
        <taxon>Bacillati</taxon>
        <taxon>Bacillota</taxon>
        <taxon>Bacilli</taxon>
        <taxon>Bacillales</taxon>
        <taxon>Bacillaceae</taxon>
        <taxon>Metabacillus</taxon>
    </lineage>
</organism>
<gene>
    <name evidence="2" type="ORF">FS935_18510</name>
</gene>
<proteinExistence type="predicted"/>
<evidence type="ECO:0000256" key="1">
    <source>
        <dbReference type="SAM" id="Phobius"/>
    </source>
</evidence>
<comment type="caution">
    <text evidence="2">The sequence shown here is derived from an EMBL/GenBank/DDBJ whole genome shotgun (WGS) entry which is preliminary data.</text>
</comment>
<feature type="transmembrane region" description="Helical" evidence="1">
    <location>
        <begin position="98"/>
        <end position="117"/>
    </location>
</feature>
<dbReference type="InterPro" id="IPR048147">
    <property type="entry name" value="CBO0543-like"/>
</dbReference>
<evidence type="ECO:0000313" key="2">
    <source>
        <dbReference type="EMBL" id="TXC86043.1"/>
    </source>
</evidence>
<keyword evidence="1" id="KW-0812">Transmembrane</keyword>
<evidence type="ECO:0000313" key="3">
    <source>
        <dbReference type="Proteomes" id="UP000321363"/>
    </source>
</evidence>
<keyword evidence="3" id="KW-1185">Reference proteome</keyword>
<name>A0A5C6VKX1_9BACI</name>
<sequence>MNKKFPVIFLTSTTIIGLFLLPFAIVKRRVKDWIIVYLVSIIGNSLSDRYLVSKGYLKYKIRPFPRYFIIHLPFDFVHYPLSLLYYNQWTLNSKPIGFILKLLPFVIPQVLIETFAAKKTDLITWKKGWTWYHSFISLVIKLLLCRSIISIIRRASRGQISIK</sequence>
<keyword evidence="1" id="KW-1133">Transmembrane helix</keyword>
<feature type="transmembrane region" description="Helical" evidence="1">
    <location>
        <begin position="6"/>
        <end position="26"/>
    </location>
</feature>
<protein>
    <submittedName>
        <fullName evidence="2">Uncharacterized protein</fullName>
    </submittedName>
</protein>
<dbReference type="NCBIfam" id="NF041644">
    <property type="entry name" value="CBO0543_fam"/>
    <property type="match status" value="1"/>
</dbReference>
<accession>A0A5C6VKX1</accession>
<dbReference type="AlphaFoldDB" id="A0A5C6VKX1"/>